<keyword evidence="2" id="KW-1185">Reference proteome</keyword>
<name>A0A5C3QDN6_9AGAR</name>
<organism evidence="1 2">
    <name type="scientific">Pterulicium gracile</name>
    <dbReference type="NCBI Taxonomy" id="1884261"/>
    <lineage>
        <taxon>Eukaryota</taxon>
        <taxon>Fungi</taxon>
        <taxon>Dikarya</taxon>
        <taxon>Basidiomycota</taxon>
        <taxon>Agaricomycotina</taxon>
        <taxon>Agaricomycetes</taxon>
        <taxon>Agaricomycetidae</taxon>
        <taxon>Agaricales</taxon>
        <taxon>Pleurotineae</taxon>
        <taxon>Pterulaceae</taxon>
        <taxon>Pterulicium</taxon>
    </lineage>
</organism>
<reference evidence="1 2" key="1">
    <citation type="journal article" date="2019" name="Nat. Ecol. Evol.">
        <title>Megaphylogeny resolves global patterns of mushroom evolution.</title>
        <authorList>
            <person name="Varga T."/>
            <person name="Krizsan K."/>
            <person name="Foldi C."/>
            <person name="Dima B."/>
            <person name="Sanchez-Garcia M."/>
            <person name="Sanchez-Ramirez S."/>
            <person name="Szollosi G.J."/>
            <person name="Szarkandi J.G."/>
            <person name="Papp V."/>
            <person name="Albert L."/>
            <person name="Andreopoulos W."/>
            <person name="Angelini C."/>
            <person name="Antonin V."/>
            <person name="Barry K.W."/>
            <person name="Bougher N.L."/>
            <person name="Buchanan P."/>
            <person name="Buyck B."/>
            <person name="Bense V."/>
            <person name="Catcheside P."/>
            <person name="Chovatia M."/>
            <person name="Cooper J."/>
            <person name="Damon W."/>
            <person name="Desjardin D."/>
            <person name="Finy P."/>
            <person name="Geml J."/>
            <person name="Haridas S."/>
            <person name="Hughes K."/>
            <person name="Justo A."/>
            <person name="Karasinski D."/>
            <person name="Kautmanova I."/>
            <person name="Kiss B."/>
            <person name="Kocsube S."/>
            <person name="Kotiranta H."/>
            <person name="LaButti K.M."/>
            <person name="Lechner B.E."/>
            <person name="Liimatainen K."/>
            <person name="Lipzen A."/>
            <person name="Lukacs Z."/>
            <person name="Mihaltcheva S."/>
            <person name="Morgado L.N."/>
            <person name="Niskanen T."/>
            <person name="Noordeloos M.E."/>
            <person name="Ohm R.A."/>
            <person name="Ortiz-Santana B."/>
            <person name="Ovrebo C."/>
            <person name="Racz N."/>
            <person name="Riley R."/>
            <person name="Savchenko A."/>
            <person name="Shiryaev A."/>
            <person name="Soop K."/>
            <person name="Spirin V."/>
            <person name="Szebenyi C."/>
            <person name="Tomsovsky M."/>
            <person name="Tulloss R.E."/>
            <person name="Uehling J."/>
            <person name="Grigoriev I.V."/>
            <person name="Vagvolgyi C."/>
            <person name="Papp T."/>
            <person name="Martin F.M."/>
            <person name="Miettinen O."/>
            <person name="Hibbett D.S."/>
            <person name="Nagy L.G."/>
        </authorList>
    </citation>
    <scope>NUCLEOTIDE SEQUENCE [LARGE SCALE GENOMIC DNA]</scope>
    <source>
        <strain evidence="1 2">CBS 309.79</strain>
    </source>
</reference>
<evidence type="ECO:0000313" key="1">
    <source>
        <dbReference type="EMBL" id="TFK98540.1"/>
    </source>
</evidence>
<dbReference type="Proteomes" id="UP000305067">
    <property type="component" value="Unassembled WGS sequence"/>
</dbReference>
<accession>A0A5C3QDN6</accession>
<dbReference type="EMBL" id="ML178839">
    <property type="protein sequence ID" value="TFK98540.1"/>
    <property type="molecule type" value="Genomic_DNA"/>
</dbReference>
<dbReference type="AlphaFoldDB" id="A0A5C3QDN6"/>
<protein>
    <submittedName>
        <fullName evidence="1">Uncharacterized protein</fullName>
    </submittedName>
</protein>
<gene>
    <name evidence="1" type="ORF">BDV98DRAFT_572850</name>
</gene>
<proteinExistence type="predicted"/>
<evidence type="ECO:0000313" key="2">
    <source>
        <dbReference type="Proteomes" id="UP000305067"/>
    </source>
</evidence>
<sequence>MHTMLPFDTRMLCLVVLLCLPPCLLFFLSQHRLDPSVLISPSFCAPSFFSWSLST</sequence>